<feature type="compositionally biased region" description="Basic and acidic residues" evidence="6">
    <location>
        <begin position="273"/>
        <end position="291"/>
    </location>
</feature>
<dbReference type="InterPro" id="IPR011990">
    <property type="entry name" value="TPR-like_helical_dom_sf"/>
</dbReference>
<evidence type="ECO:0000256" key="2">
    <source>
        <dbReference type="ARBA" id="ARBA00012534"/>
    </source>
</evidence>
<dbReference type="SMART" id="SM00138">
    <property type="entry name" value="MeTrc"/>
    <property type="match status" value="1"/>
</dbReference>
<keyword evidence="4" id="KW-0808">Transferase</keyword>
<dbReference type="InterPro" id="IPR029063">
    <property type="entry name" value="SAM-dependent_MTases_sf"/>
</dbReference>
<comment type="catalytic activity">
    <reaction evidence="1">
        <text>L-glutamyl-[protein] + S-adenosyl-L-methionine = [protein]-L-glutamate 5-O-methyl ester + S-adenosyl-L-homocysteine</text>
        <dbReference type="Rhea" id="RHEA:24452"/>
        <dbReference type="Rhea" id="RHEA-COMP:10208"/>
        <dbReference type="Rhea" id="RHEA-COMP:10311"/>
        <dbReference type="ChEBI" id="CHEBI:29973"/>
        <dbReference type="ChEBI" id="CHEBI:57856"/>
        <dbReference type="ChEBI" id="CHEBI:59789"/>
        <dbReference type="ChEBI" id="CHEBI:82795"/>
        <dbReference type="EC" id="2.1.1.80"/>
    </reaction>
</comment>
<proteinExistence type="predicted"/>
<dbReference type="SUPFAM" id="SSF53335">
    <property type="entry name" value="S-adenosyl-L-methionine-dependent methyltransferases"/>
    <property type="match status" value="1"/>
</dbReference>
<evidence type="ECO:0000256" key="1">
    <source>
        <dbReference type="ARBA" id="ARBA00001541"/>
    </source>
</evidence>
<dbReference type="SUPFAM" id="SSF47757">
    <property type="entry name" value="Chemotaxis receptor methyltransferase CheR, N-terminal domain"/>
    <property type="match status" value="1"/>
</dbReference>
<dbReference type="PRINTS" id="PR00996">
    <property type="entry name" value="CHERMTFRASE"/>
</dbReference>
<evidence type="ECO:0000256" key="5">
    <source>
        <dbReference type="ARBA" id="ARBA00022691"/>
    </source>
</evidence>
<name>A0A953M1C6_9BACT</name>
<evidence type="ECO:0000256" key="4">
    <source>
        <dbReference type="ARBA" id="ARBA00022679"/>
    </source>
</evidence>
<dbReference type="InterPro" id="IPR022642">
    <property type="entry name" value="CheR_C"/>
</dbReference>
<reference evidence="8" key="2">
    <citation type="submission" date="2021-08" db="EMBL/GenBank/DDBJ databases">
        <authorList>
            <person name="Dalcin Martins P."/>
        </authorList>
    </citation>
    <scope>NUCLEOTIDE SEQUENCE</scope>
    <source>
        <strain evidence="8">MAG_39</strain>
    </source>
</reference>
<dbReference type="InterPro" id="IPR019734">
    <property type="entry name" value="TPR_rpt"/>
</dbReference>
<dbReference type="EMBL" id="JAIOIV010000043">
    <property type="protein sequence ID" value="MBZ0155717.1"/>
    <property type="molecule type" value="Genomic_DNA"/>
</dbReference>
<dbReference type="PROSITE" id="PS50123">
    <property type="entry name" value="CHER"/>
    <property type="match status" value="1"/>
</dbReference>
<evidence type="ECO:0000256" key="6">
    <source>
        <dbReference type="SAM" id="MobiDB-lite"/>
    </source>
</evidence>
<keyword evidence="5" id="KW-0949">S-adenosyl-L-methionine</keyword>
<dbReference type="PANTHER" id="PTHR24422:SF19">
    <property type="entry name" value="CHEMOTAXIS PROTEIN METHYLTRANSFERASE"/>
    <property type="match status" value="1"/>
</dbReference>
<dbReference type="EC" id="2.1.1.80" evidence="2"/>
<dbReference type="Gene3D" id="1.25.40.10">
    <property type="entry name" value="Tetratricopeptide repeat domain"/>
    <property type="match status" value="1"/>
</dbReference>
<protein>
    <recommendedName>
        <fullName evidence="2">protein-glutamate O-methyltransferase</fullName>
        <ecNumber evidence="2">2.1.1.80</ecNumber>
    </recommendedName>
</protein>
<dbReference type="PANTHER" id="PTHR24422">
    <property type="entry name" value="CHEMOTAXIS PROTEIN METHYLTRANSFERASE"/>
    <property type="match status" value="1"/>
</dbReference>
<reference evidence="8" key="1">
    <citation type="journal article" date="2021" name="bioRxiv">
        <title>Unraveling nitrogen, sulfur and carbon metabolic pathways and microbial community transcriptional responses to substrate deprivation and toxicity stresses in a bioreactor mimicking anoxic brackish coastal sediment conditions.</title>
        <authorList>
            <person name="Martins P.D."/>
            <person name="Echeveste M.J."/>
            <person name="Arshad A."/>
            <person name="Kurth J."/>
            <person name="Ouboter H."/>
            <person name="Jetten M.S.M."/>
            <person name="Welte C.U."/>
        </authorList>
    </citation>
    <scope>NUCLEOTIDE SEQUENCE</scope>
    <source>
        <strain evidence="8">MAG_39</strain>
    </source>
</reference>
<dbReference type="SUPFAM" id="SSF48452">
    <property type="entry name" value="TPR-like"/>
    <property type="match status" value="1"/>
</dbReference>
<dbReference type="InterPro" id="IPR050903">
    <property type="entry name" value="Bact_Chemotaxis_MeTrfase"/>
</dbReference>
<feature type="region of interest" description="Disordered" evidence="6">
    <location>
        <begin position="269"/>
        <end position="318"/>
    </location>
</feature>
<evidence type="ECO:0000259" key="7">
    <source>
        <dbReference type="PROSITE" id="PS50123"/>
    </source>
</evidence>
<evidence type="ECO:0000313" key="8">
    <source>
        <dbReference type="EMBL" id="MBZ0155717.1"/>
    </source>
</evidence>
<dbReference type="InterPro" id="IPR000780">
    <property type="entry name" value="CheR_MeTrfase"/>
</dbReference>
<dbReference type="AlphaFoldDB" id="A0A953M1C6"/>
<dbReference type="GO" id="GO:0032259">
    <property type="term" value="P:methylation"/>
    <property type="evidence" value="ECO:0007669"/>
    <property type="project" value="UniProtKB-KW"/>
</dbReference>
<comment type="caution">
    <text evidence="8">The sequence shown here is derived from an EMBL/GenBank/DDBJ whole genome shotgun (WGS) entry which is preliminary data.</text>
</comment>
<dbReference type="InterPro" id="IPR036804">
    <property type="entry name" value="CheR_N_sf"/>
</dbReference>
<accession>A0A953M1C6</accession>
<feature type="domain" description="CheR-type methyltransferase" evidence="7">
    <location>
        <begin position="1"/>
        <end position="269"/>
    </location>
</feature>
<dbReference type="Pfam" id="PF03705">
    <property type="entry name" value="CheR_N"/>
    <property type="match status" value="1"/>
</dbReference>
<organism evidence="8 9">
    <name type="scientific">Candidatus Nitrobium versatile</name>
    <dbReference type="NCBI Taxonomy" id="2884831"/>
    <lineage>
        <taxon>Bacteria</taxon>
        <taxon>Pseudomonadati</taxon>
        <taxon>Nitrospirota</taxon>
        <taxon>Nitrospiria</taxon>
        <taxon>Nitrospirales</taxon>
        <taxon>Nitrospiraceae</taxon>
        <taxon>Candidatus Nitrobium</taxon>
    </lineage>
</organism>
<evidence type="ECO:0000313" key="9">
    <source>
        <dbReference type="Proteomes" id="UP000705867"/>
    </source>
</evidence>
<dbReference type="InterPro" id="IPR022641">
    <property type="entry name" value="CheR_N"/>
</dbReference>
<dbReference type="Proteomes" id="UP000705867">
    <property type="component" value="Unassembled WGS sequence"/>
</dbReference>
<keyword evidence="3" id="KW-0489">Methyltransferase</keyword>
<dbReference type="GO" id="GO:0008983">
    <property type="term" value="F:protein-glutamate O-methyltransferase activity"/>
    <property type="evidence" value="ECO:0007669"/>
    <property type="project" value="UniProtKB-EC"/>
</dbReference>
<gene>
    <name evidence="8" type="ORF">K8I29_05810</name>
</gene>
<dbReference type="SMART" id="SM00028">
    <property type="entry name" value="TPR"/>
    <property type="match status" value="4"/>
</dbReference>
<evidence type="ECO:0000256" key="3">
    <source>
        <dbReference type="ARBA" id="ARBA00022603"/>
    </source>
</evidence>
<dbReference type="Gene3D" id="1.10.155.10">
    <property type="entry name" value="Chemotaxis receptor methyltransferase CheR, N-terminal domain"/>
    <property type="match status" value="1"/>
</dbReference>
<sequence length="492" mass="56086">MEVTLFKDLVRERCGLSFDEVRMATLADSLQARMAERGIESSVQYLDCLINDQDEFHTLVNLLTVNETYFFREPAHLELLAKRIVPRLLAGKRPGERIRIMSAGCSTGEEPYSLVIALMEHYGVALQHFLAVIGADIDSDAIAKAKKGVYKNHSFRGFPDSLKSKYFEPVEGNRFRIRKCIRERVEFRTLNLLSDAYPEEVRGMDVVFYRNVSIYFEPETQKNIFRKLADLLNENGCLFVSSTETLSHTIGVLPLVEIEGVFLYRKSTGDPLEGTRRSRRSRELEPPEREQPLQPLSSPRPPSAVPKESVPRGTKGAGGRGDVSILFEQALSLAHEKRYGEALRHVEILIAQEPSLLKAYLLKAGILINLKRLDEAESACLQGMERDRWCLEAFLLRGVIAKLRNDEEDALKRFKEALYIQSSCWLAHFCLAEIHRSRGETDRACREYEIVVKLLERGNLNDPGFTFFPLSFSVEQIAHLCRHHLSKLKKAE</sequence>
<dbReference type="Pfam" id="PF01739">
    <property type="entry name" value="CheR"/>
    <property type="match status" value="1"/>
</dbReference>
<dbReference type="Gene3D" id="3.40.50.150">
    <property type="entry name" value="Vaccinia Virus protein VP39"/>
    <property type="match status" value="1"/>
</dbReference>